<evidence type="ECO:0000313" key="2">
    <source>
        <dbReference type="EMBL" id="SBW23563.1"/>
    </source>
</evidence>
<protein>
    <submittedName>
        <fullName evidence="2">Uncharacterized protein</fullName>
    </submittedName>
</protein>
<name>A0A1C3P175_9ACTN</name>
<dbReference type="EMBL" id="FLUV01001615">
    <property type="protein sequence ID" value="SBW23563.1"/>
    <property type="molecule type" value="Genomic_DNA"/>
</dbReference>
<evidence type="ECO:0000313" key="3">
    <source>
        <dbReference type="Proteomes" id="UP000199013"/>
    </source>
</evidence>
<gene>
    <name evidence="2" type="ORF">FDG2_3839</name>
</gene>
<evidence type="ECO:0000256" key="1">
    <source>
        <dbReference type="SAM" id="MobiDB-lite"/>
    </source>
</evidence>
<dbReference type="Proteomes" id="UP000199013">
    <property type="component" value="Unassembled WGS sequence"/>
</dbReference>
<feature type="region of interest" description="Disordered" evidence="1">
    <location>
        <begin position="19"/>
        <end position="41"/>
    </location>
</feature>
<reference evidence="3" key="1">
    <citation type="submission" date="2016-02" db="EMBL/GenBank/DDBJ databases">
        <authorList>
            <person name="Wibberg D."/>
        </authorList>
    </citation>
    <scope>NUCLEOTIDE SEQUENCE [LARGE SCALE GENOMIC DNA]</scope>
</reference>
<sequence length="41" mass="4708">MNQMIILRERRSMTVTRYAQPPVRSQVAREDLPSGLPQIPA</sequence>
<accession>A0A1C3P175</accession>
<dbReference type="AlphaFoldDB" id="A0A1C3P175"/>
<keyword evidence="3" id="KW-1185">Reference proteome</keyword>
<proteinExistence type="predicted"/>
<organism evidence="2 3">
    <name type="scientific">Candidatus Protofrankia californiensis</name>
    <dbReference type="NCBI Taxonomy" id="1839754"/>
    <lineage>
        <taxon>Bacteria</taxon>
        <taxon>Bacillati</taxon>
        <taxon>Actinomycetota</taxon>
        <taxon>Actinomycetes</taxon>
        <taxon>Frankiales</taxon>
        <taxon>Frankiaceae</taxon>
        <taxon>Protofrankia</taxon>
    </lineage>
</organism>